<organism evidence="4 5">
    <name type="scientific">Saccoglossus kowalevskii</name>
    <name type="common">Acorn worm</name>
    <dbReference type="NCBI Taxonomy" id="10224"/>
    <lineage>
        <taxon>Eukaryota</taxon>
        <taxon>Metazoa</taxon>
        <taxon>Hemichordata</taxon>
        <taxon>Enteropneusta</taxon>
        <taxon>Harrimaniidae</taxon>
        <taxon>Saccoglossus</taxon>
    </lineage>
</organism>
<protein>
    <submittedName>
        <fullName evidence="5">Lipoxygenase homology domain-containing protein 1-like</fullName>
    </submittedName>
</protein>
<dbReference type="SMART" id="SM00308">
    <property type="entry name" value="LH2"/>
    <property type="match status" value="2"/>
</dbReference>
<evidence type="ECO:0000259" key="3">
    <source>
        <dbReference type="PROSITE" id="PS50095"/>
    </source>
</evidence>
<dbReference type="GeneID" id="100372637"/>
<dbReference type="Gene3D" id="2.40.180.10">
    <property type="entry name" value="Catalase core domain"/>
    <property type="match status" value="1"/>
</dbReference>
<dbReference type="PANTHER" id="PTHR45901">
    <property type="entry name" value="PROTEIN CBG12474"/>
    <property type="match status" value="1"/>
</dbReference>
<reference evidence="5" key="1">
    <citation type="submission" date="2025-08" db="UniProtKB">
        <authorList>
            <consortium name="RefSeq"/>
        </authorList>
    </citation>
    <scope>IDENTIFICATION</scope>
    <source>
        <tissue evidence="5">Testes</tissue>
    </source>
</reference>
<dbReference type="PROSITE" id="PS50095">
    <property type="entry name" value="PLAT"/>
    <property type="match status" value="2"/>
</dbReference>
<dbReference type="Proteomes" id="UP000694865">
    <property type="component" value="Unplaced"/>
</dbReference>
<accession>A0ABM0GWK1</accession>
<evidence type="ECO:0000256" key="1">
    <source>
        <dbReference type="PROSITE-ProRule" id="PRU00152"/>
    </source>
</evidence>
<comment type="caution">
    <text evidence="1">Lacks conserved residue(s) required for the propagation of feature annotation.</text>
</comment>
<feature type="domain" description="PLAT" evidence="3">
    <location>
        <begin position="18"/>
        <end position="133"/>
    </location>
</feature>
<dbReference type="Gene3D" id="2.60.60.20">
    <property type="entry name" value="PLAT/LH2 domain"/>
    <property type="match status" value="1"/>
</dbReference>
<dbReference type="RefSeq" id="XP_002738914.1">
    <property type="nucleotide sequence ID" value="XM_002738868.2"/>
</dbReference>
<evidence type="ECO:0000313" key="5">
    <source>
        <dbReference type="RefSeq" id="XP_002738914.1"/>
    </source>
</evidence>
<evidence type="ECO:0000313" key="4">
    <source>
        <dbReference type="Proteomes" id="UP000694865"/>
    </source>
</evidence>
<evidence type="ECO:0000256" key="2">
    <source>
        <dbReference type="SAM" id="MobiDB-lite"/>
    </source>
</evidence>
<proteinExistence type="predicted"/>
<name>A0ABM0GWK1_SACKO</name>
<dbReference type="SUPFAM" id="SSF49723">
    <property type="entry name" value="Lipase/lipooxygenase domain (PLAT/LH2 domain)"/>
    <property type="match status" value="2"/>
</dbReference>
<feature type="region of interest" description="Disordered" evidence="2">
    <location>
        <begin position="267"/>
        <end position="293"/>
    </location>
</feature>
<dbReference type="InterPro" id="IPR001024">
    <property type="entry name" value="PLAT/LH2_dom"/>
</dbReference>
<feature type="domain" description="PLAT" evidence="3">
    <location>
        <begin position="145"/>
        <end position="265"/>
    </location>
</feature>
<dbReference type="PANTHER" id="PTHR45901:SF3">
    <property type="entry name" value="LIPOXYGENASE HOMOLOGY DOMAIN-CONTAINING PROTEIN 1"/>
    <property type="match status" value="1"/>
</dbReference>
<keyword evidence="4" id="KW-1185">Reference proteome</keyword>
<dbReference type="InterPro" id="IPR036392">
    <property type="entry name" value="PLAT/LH2_dom_sf"/>
</dbReference>
<feature type="compositionally biased region" description="Acidic residues" evidence="2">
    <location>
        <begin position="267"/>
        <end position="279"/>
    </location>
</feature>
<gene>
    <name evidence="5" type="primary">LOC100372637</name>
</gene>
<dbReference type="InterPro" id="IPR052970">
    <property type="entry name" value="Inner_ear_hair_cell_LOXHD"/>
</dbReference>
<dbReference type="Pfam" id="PF01477">
    <property type="entry name" value="PLAT"/>
    <property type="match status" value="2"/>
</dbReference>
<sequence length="293" mass="33328">MAVILLAAAKHVIEELQGNCRIQVYTADELGAGTNSQVYIKIYGEDGITDDVPLGDKDDDYFETGTCSEFDVNFPEDLGKIYKIRVWIDNSGAAPDWYLDKIVFVRLDGTIVFPCDQWFSDSKDDEQLIRELPAVYEDEDPLPLVNYNVCVKTGKRRSAGTRANVYIEIHGERGDTGRRPLDDHNYVEKDNKFVRTAIDNFVIQAVSLGDINKLVVGHDGSRRRPRWYLKRVIVTDVENEKVYFFNHRRWISEEDDDCTLEHAVEVEFEEAESSSEDEGSSSSSSSSSDDEEE</sequence>